<dbReference type="PANTHER" id="PTHR43236:SF1">
    <property type="entry name" value="BLL7220 PROTEIN"/>
    <property type="match status" value="1"/>
</dbReference>
<comment type="caution">
    <text evidence="3">The sequence shown here is derived from an EMBL/GenBank/DDBJ whole genome shotgun (WGS) entry which is preliminary data.</text>
</comment>
<dbReference type="Proteomes" id="UP000050514">
    <property type="component" value="Unassembled WGS sequence"/>
</dbReference>
<name>A0A0P6XWD6_9CHLR</name>
<dbReference type="InterPro" id="IPR010359">
    <property type="entry name" value="IrrE_HExxH"/>
</dbReference>
<evidence type="ECO:0000259" key="2">
    <source>
        <dbReference type="PROSITE" id="PS50943"/>
    </source>
</evidence>
<gene>
    <name evidence="3" type="ORF">AC812_02485</name>
</gene>
<dbReference type="SMART" id="SM00530">
    <property type="entry name" value="HTH_XRE"/>
    <property type="match status" value="1"/>
</dbReference>
<proteinExistence type="inferred from homology"/>
<reference evidence="3 4" key="1">
    <citation type="submission" date="2015-07" db="EMBL/GenBank/DDBJ databases">
        <title>Draft genome of Bellilinea caldifistulae DSM 17877.</title>
        <authorList>
            <person name="Hemp J."/>
            <person name="Ward L.M."/>
            <person name="Pace L.A."/>
            <person name="Fischer W.W."/>
        </authorList>
    </citation>
    <scope>NUCLEOTIDE SEQUENCE [LARGE SCALE GENOMIC DNA]</scope>
    <source>
        <strain evidence="3 4">GOMI-1</strain>
    </source>
</reference>
<dbReference type="RefSeq" id="WP_061914270.1">
    <property type="nucleotide sequence ID" value="NZ_DF967971.1"/>
</dbReference>
<accession>A0A0P6XWD6</accession>
<dbReference type="InterPro" id="IPR010982">
    <property type="entry name" value="Lambda_DNA-bd_dom_sf"/>
</dbReference>
<dbReference type="PANTHER" id="PTHR43236">
    <property type="entry name" value="ANTITOXIN HIGA1"/>
    <property type="match status" value="1"/>
</dbReference>
<dbReference type="PROSITE" id="PS50943">
    <property type="entry name" value="HTH_CROC1"/>
    <property type="match status" value="1"/>
</dbReference>
<dbReference type="InterPro" id="IPR052345">
    <property type="entry name" value="Rad_response_metalloprotease"/>
</dbReference>
<dbReference type="InterPro" id="IPR001387">
    <property type="entry name" value="Cro/C1-type_HTH"/>
</dbReference>
<keyword evidence="4" id="KW-1185">Reference proteome</keyword>
<evidence type="ECO:0000313" key="3">
    <source>
        <dbReference type="EMBL" id="KPL77734.1"/>
    </source>
</evidence>
<dbReference type="OrthoDB" id="9816277at2"/>
<dbReference type="CDD" id="cd00093">
    <property type="entry name" value="HTH_XRE"/>
    <property type="match status" value="1"/>
</dbReference>
<dbReference type="EMBL" id="LGHJ01000008">
    <property type="protein sequence ID" value="KPL77734.1"/>
    <property type="molecule type" value="Genomic_DNA"/>
</dbReference>
<evidence type="ECO:0000256" key="1">
    <source>
        <dbReference type="ARBA" id="ARBA00007227"/>
    </source>
</evidence>
<protein>
    <recommendedName>
        <fullName evidence="2">HTH cro/C1-type domain-containing protein</fullName>
    </recommendedName>
</protein>
<dbReference type="Pfam" id="PF01381">
    <property type="entry name" value="HTH_3"/>
    <property type="match status" value="1"/>
</dbReference>
<dbReference type="Gene3D" id="1.10.260.40">
    <property type="entry name" value="lambda repressor-like DNA-binding domains"/>
    <property type="match status" value="1"/>
</dbReference>
<dbReference type="Gene3D" id="1.10.10.2910">
    <property type="match status" value="1"/>
</dbReference>
<evidence type="ECO:0000313" key="4">
    <source>
        <dbReference type="Proteomes" id="UP000050514"/>
    </source>
</evidence>
<dbReference type="STRING" id="360411.AC812_02485"/>
<sequence>MTIGQRIKQARKANNMSLRSLAEKAEISAMAISKYERDLDIPSSSVLLRLAQALNVSMDFLFRPYTISVRLQAYRKHAALGVKEQEAIQMRIQEWLERYLEVESLFPDERRSVNLPVYSIQAIEQVEDVALSLRESWNLGLDPIENLTQVLEDQGIKVGLVSGFEHFDSCTFMADGIPVIVSKAELPGDRQRFNLGHELGHLILDIKEELDPEPACHRFVGAFLVPAQAVRFELGSRRTTLDMNELYLLKHKYGMSMQAWIFRAKELGIISENAATRLFHRFRANGWHRQEPGEALSSEKPLRMERLIYRALAEDVISRSRAKELLGEPLQLHWVAEAFQQDGVAVGFGH</sequence>
<dbReference type="AlphaFoldDB" id="A0A0P6XWD6"/>
<comment type="similarity">
    <text evidence="1">Belongs to the short-chain fatty acyl-CoA assimilation regulator (ScfR) family.</text>
</comment>
<dbReference type="GO" id="GO:0003677">
    <property type="term" value="F:DNA binding"/>
    <property type="evidence" value="ECO:0007669"/>
    <property type="project" value="InterPro"/>
</dbReference>
<feature type="domain" description="HTH cro/C1-type" evidence="2">
    <location>
        <begin position="7"/>
        <end position="61"/>
    </location>
</feature>
<organism evidence="3 4">
    <name type="scientific">Bellilinea caldifistulae</name>
    <dbReference type="NCBI Taxonomy" id="360411"/>
    <lineage>
        <taxon>Bacteria</taxon>
        <taxon>Bacillati</taxon>
        <taxon>Chloroflexota</taxon>
        <taxon>Anaerolineae</taxon>
        <taxon>Anaerolineales</taxon>
        <taxon>Anaerolineaceae</taxon>
        <taxon>Bellilinea</taxon>
    </lineage>
</organism>
<dbReference type="Pfam" id="PF06114">
    <property type="entry name" value="Peptidase_M78"/>
    <property type="match status" value="1"/>
</dbReference>
<dbReference type="SUPFAM" id="SSF47413">
    <property type="entry name" value="lambda repressor-like DNA-binding domains"/>
    <property type="match status" value="1"/>
</dbReference>